<evidence type="ECO:0000313" key="2">
    <source>
        <dbReference type="Proteomes" id="UP000015105"/>
    </source>
</evidence>
<reference evidence="2" key="1">
    <citation type="journal article" date="2014" name="Science">
        <title>Ancient hybridizations among the ancestral genomes of bread wheat.</title>
        <authorList>
            <consortium name="International Wheat Genome Sequencing Consortium,"/>
            <person name="Marcussen T."/>
            <person name="Sandve S.R."/>
            <person name="Heier L."/>
            <person name="Spannagl M."/>
            <person name="Pfeifer M."/>
            <person name="Jakobsen K.S."/>
            <person name="Wulff B.B."/>
            <person name="Steuernagel B."/>
            <person name="Mayer K.F."/>
            <person name="Olsen O.A."/>
        </authorList>
    </citation>
    <scope>NUCLEOTIDE SEQUENCE [LARGE SCALE GENOMIC DNA]</scope>
    <source>
        <strain evidence="2">cv. AL8/78</strain>
    </source>
</reference>
<reference evidence="1" key="5">
    <citation type="journal article" date="2021" name="G3 (Bethesda)">
        <title>Aegilops tauschii genome assembly Aet v5.0 features greater sequence contiguity and improved annotation.</title>
        <authorList>
            <person name="Wang L."/>
            <person name="Zhu T."/>
            <person name="Rodriguez J.C."/>
            <person name="Deal K.R."/>
            <person name="Dubcovsky J."/>
            <person name="McGuire P.E."/>
            <person name="Lux T."/>
            <person name="Spannagl M."/>
            <person name="Mayer K.F.X."/>
            <person name="Baldrich P."/>
            <person name="Meyers B.C."/>
            <person name="Huo N."/>
            <person name="Gu Y.Q."/>
            <person name="Zhou H."/>
            <person name="Devos K.M."/>
            <person name="Bennetzen J.L."/>
            <person name="Unver T."/>
            <person name="Budak H."/>
            <person name="Gulick P.J."/>
            <person name="Galiba G."/>
            <person name="Kalapos B."/>
            <person name="Nelson D.R."/>
            <person name="Li P."/>
            <person name="You F.M."/>
            <person name="Luo M.C."/>
            <person name="Dvorak J."/>
        </authorList>
    </citation>
    <scope>NUCLEOTIDE SEQUENCE [LARGE SCALE GENOMIC DNA]</scope>
    <source>
        <strain evidence="1">cv. AL8/78</strain>
    </source>
</reference>
<accession>A0A453ITK5</accession>
<dbReference type="Gramene" id="AET4Gv20671200.2">
    <property type="protein sequence ID" value="AET4Gv20671200.2"/>
    <property type="gene ID" value="AET4Gv20671200"/>
</dbReference>
<name>A0A453ITK5_AEGTS</name>
<reference evidence="1" key="4">
    <citation type="submission" date="2019-03" db="UniProtKB">
        <authorList>
            <consortium name="EnsemblPlants"/>
        </authorList>
    </citation>
    <scope>IDENTIFICATION</scope>
</reference>
<dbReference type="Proteomes" id="UP000015105">
    <property type="component" value="Chromosome 4D"/>
</dbReference>
<evidence type="ECO:0000313" key="1">
    <source>
        <dbReference type="EnsemblPlants" id="AET4Gv20671200.2"/>
    </source>
</evidence>
<organism evidence="1 2">
    <name type="scientific">Aegilops tauschii subsp. strangulata</name>
    <name type="common">Goatgrass</name>
    <dbReference type="NCBI Taxonomy" id="200361"/>
    <lineage>
        <taxon>Eukaryota</taxon>
        <taxon>Viridiplantae</taxon>
        <taxon>Streptophyta</taxon>
        <taxon>Embryophyta</taxon>
        <taxon>Tracheophyta</taxon>
        <taxon>Spermatophyta</taxon>
        <taxon>Magnoliopsida</taxon>
        <taxon>Liliopsida</taxon>
        <taxon>Poales</taxon>
        <taxon>Poaceae</taxon>
        <taxon>BOP clade</taxon>
        <taxon>Pooideae</taxon>
        <taxon>Triticodae</taxon>
        <taxon>Triticeae</taxon>
        <taxon>Triticinae</taxon>
        <taxon>Aegilops</taxon>
    </lineage>
</organism>
<reference evidence="2" key="2">
    <citation type="journal article" date="2017" name="Nat. Plants">
        <title>The Aegilops tauschii genome reveals multiple impacts of transposons.</title>
        <authorList>
            <person name="Zhao G."/>
            <person name="Zou C."/>
            <person name="Li K."/>
            <person name="Wang K."/>
            <person name="Li T."/>
            <person name="Gao L."/>
            <person name="Zhang X."/>
            <person name="Wang H."/>
            <person name="Yang Z."/>
            <person name="Liu X."/>
            <person name="Jiang W."/>
            <person name="Mao L."/>
            <person name="Kong X."/>
            <person name="Jiao Y."/>
            <person name="Jia J."/>
        </authorList>
    </citation>
    <scope>NUCLEOTIDE SEQUENCE [LARGE SCALE GENOMIC DNA]</scope>
    <source>
        <strain evidence="2">cv. AL8/78</strain>
    </source>
</reference>
<sequence length="114" mass="12888">MLQTGKRQAMLDLERIDVVILLSGVCIAACIQTTSTLVVVEPTLICSFLTVYGADRDILVCAVMVTKGGWYYKRREQEPVWKHDGYLEPQPCRHKCTLVFSDAKITAYQTHPLK</sequence>
<keyword evidence="2" id="KW-1185">Reference proteome</keyword>
<dbReference type="EnsemblPlants" id="AET4Gv20671200.2">
    <property type="protein sequence ID" value="AET4Gv20671200.2"/>
    <property type="gene ID" value="AET4Gv20671200"/>
</dbReference>
<protein>
    <submittedName>
        <fullName evidence="1">Uncharacterized protein</fullName>
    </submittedName>
</protein>
<reference evidence="1" key="3">
    <citation type="journal article" date="2017" name="Nature">
        <title>Genome sequence of the progenitor of the wheat D genome Aegilops tauschii.</title>
        <authorList>
            <person name="Luo M.C."/>
            <person name="Gu Y.Q."/>
            <person name="Puiu D."/>
            <person name="Wang H."/>
            <person name="Twardziok S.O."/>
            <person name="Deal K.R."/>
            <person name="Huo N."/>
            <person name="Zhu T."/>
            <person name="Wang L."/>
            <person name="Wang Y."/>
            <person name="McGuire P.E."/>
            <person name="Liu S."/>
            <person name="Long H."/>
            <person name="Ramasamy R.K."/>
            <person name="Rodriguez J.C."/>
            <person name="Van S.L."/>
            <person name="Yuan L."/>
            <person name="Wang Z."/>
            <person name="Xia Z."/>
            <person name="Xiao L."/>
            <person name="Anderson O.D."/>
            <person name="Ouyang S."/>
            <person name="Liang Y."/>
            <person name="Zimin A.V."/>
            <person name="Pertea G."/>
            <person name="Qi P."/>
            <person name="Bennetzen J.L."/>
            <person name="Dai X."/>
            <person name="Dawson M.W."/>
            <person name="Muller H.G."/>
            <person name="Kugler K."/>
            <person name="Rivarola-Duarte L."/>
            <person name="Spannagl M."/>
            <person name="Mayer K.F.X."/>
            <person name="Lu F.H."/>
            <person name="Bevan M.W."/>
            <person name="Leroy P."/>
            <person name="Li P."/>
            <person name="You F.M."/>
            <person name="Sun Q."/>
            <person name="Liu Z."/>
            <person name="Lyons E."/>
            <person name="Wicker T."/>
            <person name="Salzberg S.L."/>
            <person name="Devos K.M."/>
            <person name="Dvorak J."/>
        </authorList>
    </citation>
    <scope>NUCLEOTIDE SEQUENCE [LARGE SCALE GENOMIC DNA]</scope>
    <source>
        <strain evidence="1">cv. AL8/78</strain>
    </source>
</reference>
<proteinExistence type="predicted"/>
<dbReference type="AlphaFoldDB" id="A0A453ITK5"/>